<evidence type="ECO:0000313" key="2">
    <source>
        <dbReference type="Proteomes" id="UP001597361"/>
    </source>
</evidence>
<proteinExistence type="predicted"/>
<evidence type="ECO:0000313" key="1">
    <source>
        <dbReference type="EMBL" id="MFD2036116.1"/>
    </source>
</evidence>
<reference evidence="2" key="1">
    <citation type="journal article" date="2019" name="Int. J. Syst. Evol. Microbiol.">
        <title>The Global Catalogue of Microorganisms (GCM) 10K type strain sequencing project: providing services to taxonomists for standard genome sequencing and annotation.</title>
        <authorList>
            <consortium name="The Broad Institute Genomics Platform"/>
            <consortium name="The Broad Institute Genome Sequencing Center for Infectious Disease"/>
            <person name="Wu L."/>
            <person name="Ma J."/>
        </authorList>
    </citation>
    <scope>NUCLEOTIDE SEQUENCE [LARGE SCALE GENOMIC DNA]</scope>
    <source>
        <strain evidence="2">CGMCC 1.15180</strain>
    </source>
</reference>
<dbReference type="RefSeq" id="WP_376887139.1">
    <property type="nucleotide sequence ID" value="NZ_JBHUHR010000039.1"/>
</dbReference>
<dbReference type="Proteomes" id="UP001597361">
    <property type="component" value="Unassembled WGS sequence"/>
</dbReference>
<organism evidence="1 2">
    <name type="scientific">Belliella marina</name>
    <dbReference type="NCBI Taxonomy" id="1644146"/>
    <lineage>
        <taxon>Bacteria</taxon>
        <taxon>Pseudomonadati</taxon>
        <taxon>Bacteroidota</taxon>
        <taxon>Cytophagia</taxon>
        <taxon>Cytophagales</taxon>
        <taxon>Cyclobacteriaceae</taxon>
        <taxon>Belliella</taxon>
    </lineage>
</organism>
<dbReference type="EMBL" id="JBHUHR010000039">
    <property type="protein sequence ID" value="MFD2036116.1"/>
    <property type="molecule type" value="Genomic_DNA"/>
</dbReference>
<comment type="caution">
    <text evidence="1">The sequence shown here is derived from an EMBL/GenBank/DDBJ whole genome shotgun (WGS) entry which is preliminary data.</text>
</comment>
<name>A0ABW4VR23_9BACT</name>
<sequence>MKLLNITSDYKSFADNQLLTAAQLNLLIHYLDNQDRLSRLALTGAGIICGLELTQTKSTLTIGQGTALTTDGDLIKLKNKNASPNNSPISISAKTFSSYIPFSNHKVMYPHFLQSEEEYIPILELLNTEEAKNFTEAKSLEGIQINDFVVVLYLENYTKPYDVCNGSDCDSQGIPEISNLRYFLIRREYVEKVIVPKDSIYRQFQKIKQLDTEDLKVDRVLAASLIAGNSVDLEKYNTTVSDFRNEFNLNCRLLFGILEKDLNFTLPTALRNQNVFVPKHQPNAQYNYDFLLDLVATFNEIRKSTSQIDAICNHDLHAFPKHIMLGTINDPTFRHGFYKSSALANDSQVRAKITSLLRRFETILNAYTTNYGIEVQIRPSVVCGSLGKKAIPSYYGNNKAVFTNWKFGLDYLGQSKLNTEDSLRRDLSCKDFFRIEGVYDKNWATALDTVLKKRKAYGLNFDVICLGTEMSLEEIKLENYPAFFNDLQTHLTAWKAQQSCLFETAITFLSGFSTKENGGHNHIKDYFVKDFGILDVYAAPSAKTVFGIMESASKPAEEVKTERIATETKVSEPIYYNYSTRKIDQIEEVQYYKEPIKHYPITNGAEDIGLAFLDFNTIEAKYSYNDYLAYFDKGIIKAIPDLVNWESTDKKMRVTYPTQLIAAIRALLNQVPSDLDNINDAQLKSYDSALNNLCQLVNTAFNFINDTINDPKNKYEKQDFEDHYLAILNRLKDNCCAGDFLRVIFQETLIRKANILKETMFGNFVNRHPGMVHMAGVPNGGTFLIVYNGRNNKVIADFALPYMCCSKNAPIAFMITPPVEEEEEVVFDIAPEICKNAREELNVPFEISPEGVKVALTRKIEGLAIKRNILHIDPSFSEFDTLIQFQANGVLLEKSTTIRQKHALSLSHEFDSENGVHQVNSNIKTREFQWYIDGKEFEGESSDLLTIKNSFKNEIIVSLSVKTPCGEDKAQISINPNVEEEPVSFSIEPTHCKDEKVADSVPFELSPKEASIKLAKSYPGLSIKDHQLVISSAFGIYDEPIEFIINGEISGQKIIIRKNEVLELNHKYDQENSLHIITSNISSKEFEWYLNERKITSKTSDELLLSDIKEGSNMVVLSLQTPCGKITGEIEFEHKGREESDCASKSLESLKESKAKIAKLLSRSKIADEIQNDLGFFQQVVNAFEEDPDSFISGQKLGELDMVRYTFEGLFSKILGSENQEDINLLIEVYRICLEMLYAMIICIDGRVFEELPWILSSLFGTIERHIRDPRFIKNLQGFEGLLDELIAYRIKNGANEKEDIIIIHFMNIMSILKQQR</sequence>
<protein>
    <submittedName>
        <fullName evidence="1">Uncharacterized protein</fullName>
    </submittedName>
</protein>
<gene>
    <name evidence="1" type="ORF">ACFSKL_15040</name>
</gene>
<keyword evidence="2" id="KW-1185">Reference proteome</keyword>
<accession>A0ABW4VR23</accession>